<dbReference type="EMBL" id="BSDY01000002">
    <property type="protein sequence ID" value="GLI54999.1"/>
    <property type="molecule type" value="Genomic_DNA"/>
</dbReference>
<dbReference type="AlphaFoldDB" id="A0A9W6GGU4"/>
<dbReference type="RefSeq" id="WP_281833228.1">
    <property type="nucleotide sequence ID" value="NZ_BSDY01000002.1"/>
</dbReference>
<sequence length="50" mass="5762">MLNKLVVKRKKLKFLTGPSNILSSLFKDLSIVSNLFNIIFKRYMGIVTTM</sequence>
<evidence type="ECO:0000313" key="2">
    <source>
        <dbReference type="Proteomes" id="UP001144471"/>
    </source>
</evidence>
<accession>A0A9W6GGU4</accession>
<reference evidence="1" key="1">
    <citation type="submission" date="2022-12" db="EMBL/GenBank/DDBJ databases">
        <title>Reference genome sequencing for broad-spectrum identification of bacterial and archaeal isolates by mass spectrometry.</title>
        <authorList>
            <person name="Sekiguchi Y."/>
            <person name="Tourlousse D.M."/>
        </authorList>
    </citation>
    <scope>NUCLEOTIDE SEQUENCE</scope>
    <source>
        <strain evidence="1">10succ1</strain>
    </source>
</reference>
<dbReference type="Proteomes" id="UP001144471">
    <property type="component" value="Unassembled WGS sequence"/>
</dbReference>
<comment type="caution">
    <text evidence="1">The sequence shown here is derived from an EMBL/GenBank/DDBJ whole genome shotgun (WGS) entry which is preliminary data.</text>
</comment>
<gene>
    <name evidence="1" type="ORF">PM10SUCC1_05140</name>
</gene>
<protein>
    <submittedName>
        <fullName evidence="1">Uncharacterized protein</fullName>
    </submittedName>
</protein>
<keyword evidence="2" id="KW-1185">Reference proteome</keyword>
<evidence type="ECO:0000313" key="1">
    <source>
        <dbReference type="EMBL" id="GLI54999.1"/>
    </source>
</evidence>
<organism evidence="1 2">
    <name type="scientific">Propionigenium maris DSM 9537</name>
    <dbReference type="NCBI Taxonomy" id="1123000"/>
    <lineage>
        <taxon>Bacteria</taxon>
        <taxon>Fusobacteriati</taxon>
        <taxon>Fusobacteriota</taxon>
        <taxon>Fusobacteriia</taxon>
        <taxon>Fusobacteriales</taxon>
        <taxon>Fusobacteriaceae</taxon>
        <taxon>Propionigenium</taxon>
    </lineage>
</organism>
<proteinExistence type="predicted"/>
<name>A0A9W6GGU4_9FUSO</name>